<dbReference type="SUPFAM" id="SSF53448">
    <property type="entry name" value="Nucleotide-diphospho-sugar transferases"/>
    <property type="match status" value="1"/>
</dbReference>
<proteinExistence type="predicted"/>
<dbReference type="EMBL" id="NTFI01000001">
    <property type="protein sequence ID" value="PHQ26773.1"/>
    <property type="molecule type" value="Genomic_DNA"/>
</dbReference>
<dbReference type="Pfam" id="PF02348">
    <property type="entry name" value="CTP_transf_3"/>
    <property type="match status" value="1"/>
</dbReference>
<evidence type="ECO:0000313" key="3">
    <source>
        <dbReference type="Proteomes" id="UP000229044"/>
    </source>
</evidence>
<dbReference type="Pfam" id="PF00248">
    <property type="entry name" value="Aldo_ket_red"/>
    <property type="match status" value="1"/>
</dbReference>
<name>A0A2G1VJ20_9GAMM</name>
<dbReference type="InterPro" id="IPR053135">
    <property type="entry name" value="AKR2_Oxidoreductase"/>
</dbReference>
<accession>A0A2G1VJ20</accession>
<keyword evidence="3" id="KW-1185">Reference proteome</keyword>
<evidence type="ECO:0000259" key="1">
    <source>
        <dbReference type="Pfam" id="PF00248"/>
    </source>
</evidence>
<dbReference type="PANTHER" id="PTHR43312">
    <property type="entry name" value="D-THREO-ALDOSE 1-DEHYDROGENASE"/>
    <property type="match status" value="1"/>
</dbReference>
<dbReference type="InterPro" id="IPR003329">
    <property type="entry name" value="Cytidylyl_trans"/>
</dbReference>
<dbReference type="InterPro" id="IPR036812">
    <property type="entry name" value="NAD(P)_OxRdtase_dom_sf"/>
</dbReference>
<gene>
    <name evidence="2" type="ORF">CLH62_04085</name>
</gene>
<dbReference type="InterPro" id="IPR023210">
    <property type="entry name" value="NADP_OxRdtase_dom"/>
</dbReference>
<dbReference type="CDD" id="cd19097">
    <property type="entry name" value="AKR_unchar"/>
    <property type="match status" value="1"/>
</dbReference>
<reference evidence="2 3" key="1">
    <citation type="submission" date="2017-09" db="EMBL/GenBank/DDBJ databases">
        <title>The draft genome sequences of Marinobacter guineae M3B.</title>
        <authorList>
            <person name="Cao J."/>
        </authorList>
    </citation>
    <scope>NUCLEOTIDE SEQUENCE [LARGE SCALE GENOMIC DNA]</scope>
    <source>
        <strain evidence="2 3">M3B</strain>
    </source>
</reference>
<organism evidence="2 3">
    <name type="scientific">Marinobacter guineae</name>
    <dbReference type="NCBI Taxonomy" id="432303"/>
    <lineage>
        <taxon>Bacteria</taxon>
        <taxon>Pseudomonadati</taxon>
        <taxon>Pseudomonadota</taxon>
        <taxon>Gammaproteobacteria</taxon>
        <taxon>Pseudomonadales</taxon>
        <taxon>Marinobacteraceae</taxon>
        <taxon>Marinobacter</taxon>
    </lineage>
</organism>
<dbReference type="RefSeq" id="WP_099616848.1">
    <property type="nucleotide sequence ID" value="NZ_KZ319339.1"/>
</dbReference>
<dbReference type="AlphaFoldDB" id="A0A2G1VJ20"/>
<dbReference type="Proteomes" id="UP000229044">
    <property type="component" value="Unassembled WGS sequence"/>
</dbReference>
<dbReference type="Gene3D" id="3.20.20.100">
    <property type="entry name" value="NADP-dependent oxidoreductase domain"/>
    <property type="match status" value="1"/>
</dbReference>
<comment type="caution">
    <text evidence="2">The sequence shown here is derived from an EMBL/GenBank/DDBJ whole genome shotgun (WGS) entry which is preliminary data.</text>
</comment>
<dbReference type="InterPro" id="IPR029044">
    <property type="entry name" value="Nucleotide-diphossugar_trans"/>
</dbReference>
<protein>
    <recommendedName>
        <fullName evidence="1">NADP-dependent oxidoreductase domain-containing protein</fullName>
    </recommendedName>
</protein>
<sequence length="542" mass="60493">MRRVAILQARSNSSRLPGKVLLPVGGIPLAVLAARRAGNNGCDVLVATSKEPTDDCLADTIESEGIRCYRGDLDNTLDRVVSALADYEDDTCVFRLTADNVFPDGQLLDELYDEFIQQQLDYLCCNGEPSGLPYGVSVELTWLRHLRNALASTSEQHDLEHVTPWVRRQFGDTYFRRYQDLAKGHYRATVDCFDDYVAVQQVFREVPDPVNHPWMDLIKRLEGTRFQPVGRHRCSRLVVGTAQLGMDYGISNASGMPSLDAAEIILKTAIGSGVGYIDTARAYGRSEEVIGRSLASGWHGRVPIITKLSPLAEFPEEPSLEVVRAFVESSVFHSQASLRTARLDVLLLHRATHLHDWGGQVWSCLREMRAEGTIGTLGVSVQSPEELAASLSVPDVGLIQMPFHILDWRWDSLIPKIEEARADRGLVVHVRSSMLQGLLVADDPGLWRQAGEQRPEACIRWLRDAAHDHGCESVSELCIRYCLAQKWIDGVVIGMESLAQLKQNIVVFDKSGLGPEEVRLIKENRPMLAARTLDPARWRREP</sequence>
<dbReference type="Gene3D" id="3.90.550.10">
    <property type="entry name" value="Spore Coat Polysaccharide Biosynthesis Protein SpsA, Chain A"/>
    <property type="match status" value="1"/>
</dbReference>
<dbReference type="SUPFAM" id="SSF51430">
    <property type="entry name" value="NAD(P)-linked oxidoreductase"/>
    <property type="match status" value="1"/>
</dbReference>
<feature type="domain" description="NADP-dependent oxidoreductase" evidence="1">
    <location>
        <begin position="236"/>
        <end position="523"/>
    </location>
</feature>
<dbReference type="PANTHER" id="PTHR43312:SF1">
    <property type="entry name" value="NADP-DEPENDENT OXIDOREDUCTASE DOMAIN-CONTAINING PROTEIN"/>
    <property type="match status" value="1"/>
</dbReference>
<evidence type="ECO:0000313" key="2">
    <source>
        <dbReference type="EMBL" id="PHQ26773.1"/>
    </source>
</evidence>